<feature type="transmembrane region" description="Helical" evidence="5">
    <location>
        <begin position="58"/>
        <end position="82"/>
    </location>
</feature>
<dbReference type="PROSITE" id="PS50262">
    <property type="entry name" value="G_PROTEIN_RECEP_F1_2"/>
    <property type="match status" value="1"/>
</dbReference>
<feature type="domain" description="G-protein coupled receptors family 1 profile" evidence="6">
    <location>
        <begin position="36"/>
        <end position="298"/>
    </location>
</feature>
<feature type="transmembrane region" description="Helical" evidence="5">
    <location>
        <begin position="136"/>
        <end position="161"/>
    </location>
</feature>
<dbReference type="Gene3D" id="1.20.1070.10">
    <property type="entry name" value="Rhodopsin 7-helix transmembrane proteins"/>
    <property type="match status" value="1"/>
</dbReference>
<dbReference type="EMBL" id="CAJOAZ010008141">
    <property type="protein sequence ID" value="CAF4178250.1"/>
    <property type="molecule type" value="Genomic_DNA"/>
</dbReference>
<dbReference type="SUPFAM" id="SSF81321">
    <property type="entry name" value="Family A G protein-coupled receptor-like"/>
    <property type="match status" value="1"/>
</dbReference>
<dbReference type="EMBL" id="CAJOAY010002949">
    <property type="protein sequence ID" value="CAF3991318.1"/>
    <property type="molecule type" value="Genomic_DNA"/>
</dbReference>
<evidence type="ECO:0000256" key="4">
    <source>
        <dbReference type="ARBA" id="ARBA00023136"/>
    </source>
</evidence>
<dbReference type="InterPro" id="IPR017452">
    <property type="entry name" value="GPCR_Rhodpsn_7TM"/>
</dbReference>
<evidence type="ECO:0000313" key="7">
    <source>
        <dbReference type="EMBL" id="CAF1380377.1"/>
    </source>
</evidence>
<evidence type="ECO:0000256" key="1">
    <source>
        <dbReference type="ARBA" id="ARBA00004370"/>
    </source>
</evidence>
<keyword evidence="4 5" id="KW-0472">Membrane</keyword>
<name>A0A819N921_9BILA</name>
<evidence type="ECO:0000256" key="3">
    <source>
        <dbReference type="ARBA" id="ARBA00022989"/>
    </source>
</evidence>
<evidence type="ECO:0000259" key="6">
    <source>
        <dbReference type="PROSITE" id="PS50262"/>
    </source>
</evidence>
<dbReference type="Proteomes" id="UP000663844">
    <property type="component" value="Unassembled WGS sequence"/>
</dbReference>
<feature type="transmembrane region" description="Helical" evidence="5">
    <location>
        <begin position="274"/>
        <end position="294"/>
    </location>
</feature>
<dbReference type="CDD" id="cd00637">
    <property type="entry name" value="7tm_classA_rhodopsin-like"/>
    <property type="match status" value="1"/>
</dbReference>
<evidence type="ECO:0000256" key="5">
    <source>
        <dbReference type="SAM" id="Phobius"/>
    </source>
</evidence>
<feature type="transmembrane region" description="Helical" evidence="5">
    <location>
        <begin position="102"/>
        <end position="124"/>
    </location>
</feature>
<evidence type="ECO:0000313" key="10">
    <source>
        <dbReference type="Proteomes" id="UP000663881"/>
    </source>
</evidence>
<sequence>MNTSNIEPFKIQEDKISLHRIKFVILLTFQIPAIIISLFIFVFFLKHRALVYNQQNQALLLLLTVNFVALSADLPMPIHFYYTNYVTPSTAAYCTWWTYFEYSLNLISELLMAVISIQRHIFVFQPRLLNIRLKRYVIYYFPLLFCLIYPPIFYLIIIVFYPCDGTQWVFSSNLCGYANCYLLYNKMLSSFAWVINNGLPSIIIFLANVVLVFRVVQQKRHRQQLITWKKQRRMALQLLAISSVYMIGWIPNLISGVGQRIISPNFLAQIQLDYFLDLIYIVCLSLPWVCCRLLPEFNKWIWKLFCSGYVIRNDVGPT</sequence>
<comment type="caution">
    <text evidence="8">The sequence shown here is derived from an EMBL/GenBank/DDBJ whole genome shotgun (WGS) entry which is preliminary data.</text>
</comment>
<feature type="transmembrane region" description="Helical" evidence="5">
    <location>
        <begin position="191"/>
        <end position="213"/>
    </location>
</feature>
<dbReference type="AlphaFoldDB" id="A0A819N921"/>
<comment type="subcellular location">
    <subcellularLocation>
        <location evidence="1">Membrane</location>
    </subcellularLocation>
</comment>
<evidence type="ECO:0000313" key="9">
    <source>
        <dbReference type="EMBL" id="CAF4178250.1"/>
    </source>
</evidence>
<dbReference type="Proteomes" id="UP000663881">
    <property type="component" value="Unassembled WGS sequence"/>
</dbReference>
<organism evidence="8 10">
    <name type="scientific">Adineta steineri</name>
    <dbReference type="NCBI Taxonomy" id="433720"/>
    <lineage>
        <taxon>Eukaryota</taxon>
        <taxon>Metazoa</taxon>
        <taxon>Spiralia</taxon>
        <taxon>Gnathifera</taxon>
        <taxon>Rotifera</taxon>
        <taxon>Eurotatoria</taxon>
        <taxon>Bdelloidea</taxon>
        <taxon>Adinetida</taxon>
        <taxon>Adinetidae</taxon>
        <taxon>Adineta</taxon>
    </lineage>
</organism>
<dbReference type="OrthoDB" id="10031201at2759"/>
<dbReference type="Proteomes" id="UP000663891">
    <property type="component" value="Unassembled WGS sequence"/>
</dbReference>
<protein>
    <recommendedName>
        <fullName evidence="6">G-protein coupled receptors family 1 profile domain-containing protein</fullName>
    </recommendedName>
</protein>
<dbReference type="EMBL" id="CAJNON010000797">
    <property type="protein sequence ID" value="CAF1380377.1"/>
    <property type="molecule type" value="Genomic_DNA"/>
</dbReference>
<keyword evidence="3 5" id="KW-1133">Transmembrane helix</keyword>
<proteinExistence type="predicted"/>
<gene>
    <name evidence="8" type="ORF">OKA104_LOCUS29230</name>
    <name evidence="9" type="ORF">OXD698_LOCUS39574</name>
    <name evidence="7" type="ORF">VCS650_LOCUS35370</name>
</gene>
<evidence type="ECO:0000313" key="8">
    <source>
        <dbReference type="EMBL" id="CAF3991318.1"/>
    </source>
</evidence>
<evidence type="ECO:0000256" key="2">
    <source>
        <dbReference type="ARBA" id="ARBA00022692"/>
    </source>
</evidence>
<feature type="transmembrane region" description="Helical" evidence="5">
    <location>
        <begin position="234"/>
        <end position="254"/>
    </location>
</feature>
<dbReference type="GO" id="GO:0016020">
    <property type="term" value="C:membrane"/>
    <property type="evidence" value="ECO:0007669"/>
    <property type="project" value="UniProtKB-SubCell"/>
</dbReference>
<keyword evidence="2 5" id="KW-0812">Transmembrane</keyword>
<feature type="transmembrane region" description="Helical" evidence="5">
    <location>
        <begin position="23"/>
        <end position="46"/>
    </location>
</feature>
<reference evidence="8" key="1">
    <citation type="submission" date="2021-02" db="EMBL/GenBank/DDBJ databases">
        <authorList>
            <person name="Nowell W R."/>
        </authorList>
    </citation>
    <scope>NUCLEOTIDE SEQUENCE</scope>
</reference>
<accession>A0A819N921</accession>